<evidence type="ECO:0000313" key="1">
    <source>
        <dbReference type="EnsemblPlants" id="EMT01221"/>
    </source>
</evidence>
<organism evidence="1">
    <name type="scientific">Aegilops tauschii</name>
    <name type="common">Tausch's goatgrass</name>
    <name type="synonym">Aegilops squarrosa</name>
    <dbReference type="NCBI Taxonomy" id="37682"/>
    <lineage>
        <taxon>Eukaryota</taxon>
        <taxon>Viridiplantae</taxon>
        <taxon>Streptophyta</taxon>
        <taxon>Embryophyta</taxon>
        <taxon>Tracheophyta</taxon>
        <taxon>Spermatophyta</taxon>
        <taxon>Magnoliopsida</taxon>
        <taxon>Liliopsida</taxon>
        <taxon>Poales</taxon>
        <taxon>Poaceae</taxon>
        <taxon>BOP clade</taxon>
        <taxon>Pooideae</taxon>
        <taxon>Triticodae</taxon>
        <taxon>Triticeae</taxon>
        <taxon>Triticinae</taxon>
        <taxon>Aegilops</taxon>
    </lineage>
</organism>
<sequence length="91" mass="9969">MIVTFFGCSHRLTASILCVLHSFKQELNEWEEEKLVGLRLCEAEADGEAVDDEPHEIAEASTPPPASANTIFACRVDVLPIEIQRGGVYPG</sequence>
<reference evidence="1" key="1">
    <citation type="submission" date="2015-06" db="UniProtKB">
        <authorList>
            <consortium name="EnsemblPlants"/>
        </authorList>
    </citation>
    <scope>IDENTIFICATION</scope>
</reference>
<proteinExistence type="predicted"/>
<accession>N1QSM3</accession>
<dbReference type="AlphaFoldDB" id="N1QSM3"/>
<protein>
    <submittedName>
        <fullName evidence="1">Uncharacterized protein</fullName>
    </submittedName>
</protein>
<name>N1QSM3_AEGTA</name>
<dbReference type="EnsemblPlants" id="EMT01221">
    <property type="protein sequence ID" value="EMT01221"/>
    <property type="gene ID" value="F775_24851"/>
</dbReference>